<organism evidence="1 2">
    <name type="scientific">Lojkania enalia</name>
    <dbReference type="NCBI Taxonomy" id="147567"/>
    <lineage>
        <taxon>Eukaryota</taxon>
        <taxon>Fungi</taxon>
        <taxon>Dikarya</taxon>
        <taxon>Ascomycota</taxon>
        <taxon>Pezizomycotina</taxon>
        <taxon>Dothideomycetes</taxon>
        <taxon>Pleosporomycetidae</taxon>
        <taxon>Pleosporales</taxon>
        <taxon>Pleosporales incertae sedis</taxon>
        <taxon>Lojkania</taxon>
    </lineage>
</organism>
<evidence type="ECO:0008006" key="3">
    <source>
        <dbReference type="Google" id="ProtNLM"/>
    </source>
</evidence>
<reference evidence="2" key="1">
    <citation type="journal article" date="2020" name="Stud. Mycol.">
        <title>101 Dothideomycetes genomes: A test case for predicting lifestyles and emergence of pathogens.</title>
        <authorList>
            <person name="Haridas S."/>
            <person name="Albert R."/>
            <person name="Binder M."/>
            <person name="Bloem J."/>
            <person name="LaButti K."/>
            <person name="Salamov A."/>
            <person name="Andreopoulos B."/>
            <person name="Baker S."/>
            <person name="Barry K."/>
            <person name="Bills G."/>
            <person name="Bluhm B."/>
            <person name="Cannon C."/>
            <person name="Castanera R."/>
            <person name="Culley D."/>
            <person name="Daum C."/>
            <person name="Ezra D."/>
            <person name="Gonzalez J."/>
            <person name="Henrissat B."/>
            <person name="Kuo A."/>
            <person name="Liang C."/>
            <person name="Lipzen A."/>
            <person name="Lutzoni F."/>
            <person name="Magnuson J."/>
            <person name="Mondo S."/>
            <person name="Nolan M."/>
            <person name="Ohm R."/>
            <person name="Pangilinan J."/>
            <person name="Park H.-J."/>
            <person name="Ramirez L."/>
            <person name="Alfaro M."/>
            <person name="Sun H."/>
            <person name="Tritt A."/>
            <person name="Yoshinaga Y."/>
            <person name="Zwiers L.-H."/>
            <person name="Turgeon B."/>
            <person name="Goodwin S."/>
            <person name="Spatafora J."/>
            <person name="Crous P."/>
            <person name="Grigoriev I."/>
        </authorList>
    </citation>
    <scope>NUCLEOTIDE SEQUENCE [LARGE SCALE GENOMIC DNA]</scope>
    <source>
        <strain evidence="2">CBS 304.66</strain>
    </source>
</reference>
<evidence type="ECO:0000313" key="1">
    <source>
        <dbReference type="EMBL" id="KAF2267696.1"/>
    </source>
</evidence>
<dbReference type="AlphaFoldDB" id="A0A9P4KGF9"/>
<dbReference type="PANTHER" id="PTHR37981:SF1">
    <property type="entry name" value="SGNH HYDROLASE-TYPE ESTERASE DOMAIN-CONTAINING PROTEIN"/>
    <property type="match status" value="1"/>
</dbReference>
<dbReference type="GO" id="GO:0006629">
    <property type="term" value="P:lipid metabolic process"/>
    <property type="evidence" value="ECO:0007669"/>
    <property type="project" value="TreeGrafter"/>
</dbReference>
<dbReference type="Gene3D" id="3.40.50.1110">
    <property type="entry name" value="SGNH hydrolase"/>
    <property type="match status" value="1"/>
</dbReference>
<dbReference type="InterPro" id="IPR037460">
    <property type="entry name" value="SEST-like"/>
</dbReference>
<dbReference type="PANTHER" id="PTHR37981">
    <property type="entry name" value="LIPASE 2"/>
    <property type="match status" value="1"/>
</dbReference>
<dbReference type="OrthoDB" id="21678at2759"/>
<sequence length="251" mass="28413">MMATKTNVFGLATLIPLKSLQIRRGSLMQNMVNLPRQGYKQMDAVNRPGLILMQAGGNDVGFYNVAIPCLALLYPDPAGRCKQAIDMVRDFIHREGNPFTRALGYDMMRTIDDVLNHPSHSGDPEFRLYVLGYGHFFNMNEESTWCNNWSSVEISTPSSKRQTAKSKNRCLDSTTLKFNILISPRLLIAVAFASQVTMLGTSIILNLNGEFRVRTEEPTQKEFDRWIATGRFTEDANEISFEDVHANWEIP</sequence>
<protein>
    <recommendedName>
        <fullName evidence="3">SGNH hydrolase-type esterase domain-containing protein</fullName>
    </recommendedName>
</protein>
<keyword evidence="2" id="KW-1185">Reference proteome</keyword>
<dbReference type="EMBL" id="ML986589">
    <property type="protein sequence ID" value="KAF2267696.1"/>
    <property type="molecule type" value="Genomic_DNA"/>
</dbReference>
<name>A0A9P4KGF9_9PLEO</name>
<evidence type="ECO:0000313" key="2">
    <source>
        <dbReference type="Proteomes" id="UP000800093"/>
    </source>
</evidence>
<dbReference type="Proteomes" id="UP000800093">
    <property type="component" value="Unassembled WGS sequence"/>
</dbReference>
<comment type="caution">
    <text evidence="1">The sequence shown here is derived from an EMBL/GenBank/DDBJ whole genome shotgun (WGS) entry which is preliminary data.</text>
</comment>
<dbReference type="SUPFAM" id="SSF52266">
    <property type="entry name" value="SGNH hydrolase"/>
    <property type="match status" value="1"/>
</dbReference>
<dbReference type="GO" id="GO:0016788">
    <property type="term" value="F:hydrolase activity, acting on ester bonds"/>
    <property type="evidence" value="ECO:0007669"/>
    <property type="project" value="InterPro"/>
</dbReference>
<accession>A0A9P4KGF9</accession>
<proteinExistence type="predicted"/>
<gene>
    <name evidence="1" type="ORF">CC78DRAFT_576683</name>
</gene>
<dbReference type="InterPro" id="IPR036514">
    <property type="entry name" value="SGNH_hydro_sf"/>
</dbReference>